<dbReference type="OrthoDB" id="6310009at2759"/>
<evidence type="ECO:0000313" key="1">
    <source>
        <dbReference type="EMBL" id="VDM01480.1"/>
    </source>
</evidence>
<proteinExistence type="predicted"/>
<reference evidence="1 2" key="2">
    <citation type="submission" date="2018-11" db="EMBL/GenBank/DDBJ databases">
        <authorList>
            <consortium name="Pathogen Informatics"/>
        </authorList>
    </citation>
    <scope>NUCLEOTIDE SEQUENCE [LARGE SCALE GENOMIC DNA]</scope>
    <source>
        <strain evidence="1 2">NST_G2</strain>
    </source>
</reference>
<sequence length="81" mass="9035">MLKIIRKRGDITTQSTDAVVDVHTQQSRANNGALGNTTYDHNLCRLPFIDMDKLKAAKTGASDPFQEITPTPVRMNLCRPH</sequence>
<dbReference type="Proteomes" id="UP000275846">
    <property type="component" value="Unassembled WGS sequence"/>
</dbReference>
<keyword evidence="2" id="KW-1185">Reference proteome</keyword>
<evidence type="ECO:0000313" key="3">
    <source>
        <dbReference type="WBParaSite" id="SSLN_0001565801-mRNA-1"/>
    </source>
</evidence>
<accession>A0A183TF46</accession>
<organism evidence="3">
    <name type="scientific">Schistocephalus solidus</name>
    <name type="common">Tapeworm</name>
    <dbReference type="NCBI Taxonomy" id="70667"/>
    <lineage>
        <taxon>Eukaryota</taxon>
        <taxon>Metazoa</taxon>
        <taxon>Spiralia</taxon>
        <taxon>Lophotrochozoa</taxon>
        <taxon>Platyhelminthes</taxon>
        <taxon>Cestoda</taxon>
        <taxon>Eucestoda</taxon>
        <taxon>Diphyllobothriidea</taxon>
        <taxon>Diphyllobothriidae</taxon>
        <taxon>Schistocephalus</taxon>
    </lineage>
</organism>
<evidence type="ECO:0000313" key="2">
    <source>
        <dbReference type="Proteomes" id="UP000275846"/>
    </source>
</evidence>
<protein>
    <submittedName>
        <fullName evidence="1 3">Uncharacterized protein</fullName>
    </submittedName>
</protein>
<dbReference type="WBParaSite" id="SSLN_0001565801-mRNA-1">
    <property type="protein sequence ID" value="SSLN_0001565801-mRNA-1"/>
    <property type="gene ID" value="SSLN_0001565801"/>
</dbReference>
<reference evidence="3" key="1">
    <citation type="submission" date="2016-06" db="UniProtKB">
        <authorList>
            <consortium name="WormBaseParasite"/>
        </authorList>
    </citation>
    <scope>IDENTIFICATION</scope>
</reference>
<name>A0A183TF46_SCHSO</name>
<dbReference type="EMBL" id="UYSU01039591">
    <property type="protein sequence ID" value="VDM01480.1"/>
    <property type="molecule type" value="Genomic_DNA"/>
</dbReference>
<dbReference type="AlphaFoldDB" id="A0A183TF46"/>
<gene>
    <name evidence="1" type="ORF">SSLN_LOCUS15094</name>
</gene>